<feature type="region of interest" description="Disordered" evidence="1">
    <location>
        <begin position="170"/>
        <end position="193"/>
    </location>
</feature>
<feature type="compositionally biased region" description="Basic and acidic residues" evidence="1">
    <location>
        <begin position="359"/>
        <end position="374"/>
    </location>
</feature>
<organism evidence="2 3">
    <name type="scientific">Penstemon smallii</name>
    <dbReference type="NCBI Taxonomy" id="265156"/>
    <lineage>
        <taxon>Eukaryota</taxon>
        <taxon>Viridiplantae</taxon>
        <taxon>Streptophyta</taxon>
        <taxon>Embryophyta</taxon>
        <taxon>Tracheophyta</taxon>
        <taxon>Spermatophyta</taxon>
        <taxon>Magnoliopsida</taxon>
        <taxon>eudicotyledons</taxon>
        <taxon>Gunneridae</taxon>
        <taxon>Pentapetalae</taxon>
        <taxon>asterids</taxon>
        <taxon>lamiids</taxon>
        <taxon>Lamiales</taxon>
        <taxon>Plantaginaceae</taxon>
        <taxon>Cheloneae</taxon>
        <taxon>Penstemon</taxon>
    </lineage>
</organism>
<feature type="compositionally biased region" description="Polar residues" evidence="1">
    <location>
        <begin position="515"/>
        <end position="530"/>
    </location>
</feature>
<feature type="compositionally biased region" description="Basic and acidic residues" evidence="1">
    <location>
        <begin position="652"/>
        <end position="661"/>
    </location>
</feature>
<reference evidence="2 3" key="1">
    <citation type="submission" date="2024-12" db="EMBL/GenBank/DDBJ databases">
        <title>The unique morphological basis and parallel evolutionary history of personate flowers in Penstemon.</title>
        <authorList>
            <person name="Depatie T.H."/>
            <person name="Wessinger C.A."/>
        </authorList>
    </citation>
    <scope>NUCLEOTIDE SEQUENCE [LARGE SCALE GENOMIC DNA]</scope>
    <source>
        <strain evidence="2">WTNN_2</strain>
        <tissue evidence="2">Leaf</tissue>
    </source>
</reference>
<feature type="region of interest" description="Disordered" evidence="1">
    <location>
        <begin position="648"/>
        <end position="706"/>
    </location>
</feature>
<feature type="region of interest" description="Disordered" evidence="1">
    <location>
        <begin position="103"/>
        <end position="126"/>
    </location>
</feature>
<sequence length="706" mass="79132">MAVNQKNSLKFLSISSNRDSIDTINGEAGDRDEEFYEEIEAPKFVDFTSPDHFRPDDRYWFCLRVGCNQKHEEEMDSEAIYKNFVLRVMAARSPNVRLKKALDRNASRTPTKCPLSAPPKSSSKPRLSRLAILSSITDKKKRVIRPVLKPESTPVTKTKPVASKYLTTPRNKKCLPNQNSFRSVQNPKPTNIDVPKSRMVAKALVFHSPKKAIKVKTSIELRTPITKLCEGMKKLEISSQRKRALVSSSKSSKNLNTRASSRPEVPLYSQNCTKNEAKCVRFCNSTMRGKLSKHVSKTLLGNDGLYNSKTNGDQDSIQGLVAKNITDESDLQESREKEACSKSSAVPQPMNNLELASPDDSREEGKYLDIKESNNARTQSTTNTEEDNGSDVRNKLITSESCEHSEEQINENNPSEERNVQEFMDDKENATTSHVNRMHDTNQKQNRRKIFGVHDKCGEAKKVAEAVNKHLKEGSISSGPVLKFRKPKPTNPKPFRLRTEERGILKEANLEKRTNSLAQSEPANLSTTTTRGEKLQGKQTNDVQQKGKNMIVKTPKRQERSNVEAASVTPQSRHSLAHQQQQQKPMNSPLKSSSIQRLEKMRKIRSPVQKQSVQPQGLVVSTKEEMISYLVPGKKLDVIHEAAAAAASPEVLEQRQQEDRNQTGYGAAASRSSSSGKRPATVAVEPNFQTTHHVLPRSSCTKKLLK</sequence>
<evidence type="ECO:0000313" key="2">
    <source>
        <dbReference type="EMBL" id="KAL3843820.1"/>
    </source>
</evidence>
<dbReference type="AlphaFoldDB" id="A0ABD3U5U3"/>
<feature type="compositionally biased region" description="Low complexity" evidence="1">
    <location>
        <begin position="114"/>
        <end position="126"/>
    </location>
</feature>
<gene>
    <name evidence="2" type="ORF">ACJIZ3_001223</name>
</gene>
<feature type="compositionally biased region" description="Polar residues" evidence="1">
    <location>
        <begin position="568"/>
        <end position="596"/>
    </location>
</feature>
<evidence type="ECO:0000313" key="3">
    <source>
        <dbReference type="Proteomes" id="UP001634393"/>
    </source>
</evidence>
<name>A0ABD3U5U3_9LAMI</name>
<dbReference type="Proteomes" id="UP001634393">
    <property type="component" value="Unassembled WGS sequence"/>
</dbReference>
<feature type="compositionally biased region" description="Polar residues" evidence="1">
    <location>
        <begin position="341"/>
        <end position="351"/>
    </location>
</feature>
<feature type="region of interest" description="Disordered" evidence="1">
    <location>
        <begin position="327"/>
        <end position="393"/>
    </location>
</feature>
<feature type="compositionally biased region" description="Polar residues" evidence="1">
    <location>
        <begin position="176"/>
        <end position="189"/>
    </location>
</feature>
<feature type="region of interest" description="Disordered" evidence="1">
    <location>
        <begin position="509"/>
        <end position="597"/>
    </location>
</feature>
<comment type="caution">
    <text evidence="2">The sequence shown here is derived from an EMBL/GenBank/DDBJ whole genome shotgun (WGS) entry which is preliminary data.</text>
</comment>
<dbReference type="EMBL" id="JBJXBP010000002">
    <property type="protein sequence ID" value="KAL3843820.1"/>
    <property type="molecule type" value="Genomic_DNA"/>
</dbReference>
<evidence type="ECO:0000256" key="1">
    <source>
        <dbReference type="SAM" id="MobiDB-lite"/>
    </source>
</evidence>
<dbReference type="PANTHER" id="PTHR37241">
    <property type="entry name" value="NEUROFILAMENT HEAVY PROTEIN"/>
    <property type="match status" value="1"/>
</dbReference>
<keyword evidence="3" id="KW-1185">Reference proteome</keyword>
<protein>
    <submittedName>
        <fullName evidence="2">Uncharacterized protein</fullName>
    </submittedName>
</protein>
<feature type="compositionally biased region" description="Polar residues" evidence="1">
    <location>
        <begin position="537"/>
        <end position="547"/>
    </location>
</feature>
<proteinExistence type="predicted"/>
<dbReference type="PANTHER" id="PTHR37241:SF1">
    <property type="entry name" value="NEUROFILAMENT HEAVY PROTEIN"/>
    <property type="match status" value="1"/>
</dbReference>
<feature type="region of interest" description="Disordered" evidence="1">
    <location>
        <begin position="244"/>
        <end position="264"/>
    </location>
</feature>
<accession>A0ABD3U5U3</accession>